<dbReference type="eggNOG" id="KOG2016">
    <property type="taxonomic scope" value="Eukaryota"/>
</dbReference>
<dbReference type="VEuPathDB" id="FungiDB:H310_11483"/>
<dbReference type="InterPro" id="IPR035985">
    <property type="entry name" value="Ubiquitin-activating_enz"/>
</dbReference>
<dbReference type="UniPathway" id="UPA00885"/>
<proteinExistence type="inferred from homology"/>
<dbReference type="GO" id="GO:0045116">
    <property type="term" value="P:protein neddylation"/>
    <property type="evidence" value="ECO:0007669"/>
    <property type="project" value="UniProtKB-UniRule"/>
</dbReference>
<dbReference type="PIRSF" id="PIRSF039099">
    <property type="entry name" value="APP-BP1"/>
    <property type="match status" value="1"/>
</dbReference>
<evidence type="ECO:0000256" key="4">
    <source>
        <dbReference type="ARBA" id="ARBA00022786"/>
    </source>
</evidence>
<dbReference type="InterPro" id="IPR000594">
    <property type="entry name" value="ThiF_NAD_FAD-bd"/>
</dbReference>
<dbReference type="FunFam" id="3.40.50.720:FF:000475">
    <property type="entry name" value="NEDD8-activating enzyme E1 regulatory subunit"/>
    <property type="match status" value="1"/>
</dbReference>
<evidence type="ECO:0000256" key="5">
    <source>
        <dbReference type="PIRNR" id="PIRNR039099"/>
    </source>
</evidence>
<dbReference type="Pfam" id="PF00899">
    <property type="entry name" value="ThiF"/>
    <property type="match status" value="1"/>
</dbReference>
<evidence type="ECO:0000256" key="1">
    <source>
        <dbReference type="ARBA" id="ARBA00005032"/>
    </source>
</evidence>
<gene>
    <name evidence="7" type="ORF">H310_11483</name>
</gene>
<name>A0A024TKZ3_9STRA</name>
<keyword evidence="4 5" id="KW-0833">Ubl conjugation pathway</keyword>
<dbReference type="GO" id="GO:0019781">
    <property type="term" value="F:NEDD8 activating enzyme activity"/>
    <property type="evidence" value="ECO:0007669"/>
    <property type="project" value="UniProtKB-UniRule"/>
</dbReference>
<comment type="similarity">
    <text evidence="2 5">Belongs to the ubiquitin-activating E1 family. ULA1 subfamily.</text>
</comment>
<dbReference type="OrthoDB" id="1708823at2759"/>
<reference evidence="7" key="1">
    <citation type="submission" date="2013-12" db="EMBL/GenBank/DDBJ databases">
        <title>The Genome Sequence of Aphanomyces invadans NJM9701.</title>
        <authorList>
            <consortium name="The Broad Institute Genomics Platform"/>
            <person name="Russ C."/>
            <person name="Tyler B."/>
            <person name="van West P."/>
            <person name="Dieguez-Uribeondo J."/>
            <person name="Young S.K."/>
            <person name="Zeng Q."/>
            <person name="Gargeya S."/>
            <person name="Fitzgerald M."/>
            <person name="Abouelleil A."/>
            <person name="Alvarado L."/>
            <person name="Chapman S.B."/>
            <person name="Gainer-Dewar J."/>
            <person name="Goldberg J."/>
            <person name="Griggs A."/>
            <person name="Gujja S."/>
            <person name="Hansen M."/>
            <person name="Howarth C."/>
            <person name="Imamovic A."/>
            <person name="Ireland A."/>
            <person name="Larimer J."/>
            <person name="McCowan C."/>
            <person name="Murphy C."/>
            <person name="Pearson M."/>
            <person name="Poon T.W."/>
            <person name="Priest M."/>
            <person name="Roberts A."/>
            <person name="Saif S."/>
            <person name="Shea T."/>
            <person name="Sykes S."/>
            <person name="Wortman J."/>
            <person name="Nusbaum C."/>
            <person name="Birren B."/>
        </authorList>
    </citation>
    <scope>NUCLEOTIDE SEQUENCE [LARGE SCALE GENOMIC DNA]</scope>
    <source>
        <strain evidence="7">NJM9701</strain>
    </source>
</reference>
<dbReference type="PANTHER" id="PTHR10953">
    <property type="entry name" value="UBIQUITIN-ACTIVATING ENZYME E1"/>
    <property type="match status" value="1"/>
</dbReference>
<dbReference type="PANTHER" id="PTHR10953:SF29">
    <property type="entry name" value="NEDD8-ACTIVATING ENZYME E1 REGULATORY SUBUNIT"/>
    <property type="match status" value="1"/>
</dbReference>
<dbReference type="RefSeq" id="XP_008876401.1">
    <property type="nucleotide sequence ID" value="XM_008878179.1"/>
</dbReference>
<comment type="pathway">
    <text evidence="1 5">Protein modification; protein neddylation.</text>
</comment>
<dbReference type="GO" id="GO:0005737">
    <property type="term" value="C:cytoplasm"/>
    <property type="evidence" value="ECO:0007669"/>
    <property type="project" value="TreeGrafter"/>
</dbReference>
<organism evidence="7">
    <name type="scientific">Aphanomyces invadans</name>
    <dbReference type="NCBI Taxonomy" id="157072"/>
    <lineage>
        <taxon>Eukaryota</taxon>
        <taxon>Sar</taxon>
        <taxon>Stramenopiles</taxon>
        <taxon>Oomycota</taxon>
        <taxon>Saprolegniomycetes</taxon>
        <taxon>Saprolegniales</taxon>
        <taxon>Verrucalvaceae</taxon>
        <taxon>Aphanomyces</taxon>
    </lineage>
</organism>
<dbReference type="Gene3D" id="3.40.50.720">
    <property type="entry name" value="NAD(P)-binding Rossmann-like Domain"/>
    <property type="match status" value="2"/>
</dbReference>
<evidence type="ECO:0000256" key="2">
    <source>
        <dbReference type="ARBA" id="ARBA00006868"/>
    </source>
</evidence>
<protein>
    <recommendedName>
        <fullName evidence="3 5">NEDD8-activating enzyme E1 regulatory subunit</fullName>
    </recommendedName>
</protein>
<dbReference type="GeneID" id="20088533"/>
<dbReference type="EMBL" id="KI913983">
    <property type="protein sequence ID" value="ETV94810.1"/>
    <property type="molecule type" value="Genomic_DNA"/>
</dbReference>
<feature type="domain" description="THIF-type NAD/FAD binding fold" evidence="6">
    <location>
        <begin position="7"/>
        <end position="528"/>
    </location>
</feature>
<dbReference type="InterPro" id="IPR045886">
    <property type="entry name" value="ThiF/MoeB/HesA"/>
</dbReference>
<accession>A0A024TKZ3</accession>
<dbReference type="InterPro" id="IPR030667">
    <property type="entry name" value="APP-BP1"/>
</dbReference>
<sequence length="540" mass="59899">MATTDKYDRQLRLWGARGQEQLMSAKLLLLNAGPTGSEILKNVVLPGVGSFEIVDDHVVSESDLGNNFFVKTEDVNRPRAQVVTEWMLEMNPDVRGAYNITSPAELIDHDVAYVDKFSLIIATQVVEPTLGKLAKHCQSKAIPLLVLHSYGLLGYLRLQIPEHTIVDSKPDSPWHDLRLSAPFPELQAYADSFDLDNLDSYERGHVPYVVILIQAMQEWKAKHHGALPKTFAEKHDFKQLIRSQCHGSFGQEVNFVEAYDNAFKAYSLPKVVARSHGTHALLLAQDGIPDEVLDVLHHAKSVNVTSTTSSFWFIARALAEFVDKHGALPLSGHVPDMTAFSHTYIALQKIYVNKAALDCDEIFATSAALLKVAGADSARITRDDVAEYCKHASSIRLVQTRSLADEAQQANLSEVDFDDENSTQSPLLWYFLIRAVQAFIEEFGKYPGADNNCPKEAQWLVDKARSMATHSLESFPAEWITLDHGIETCRNSEVEIHNIAAILGGVGAQEAVKVITHQFMPLNNTYIFNGITGCAATYAL</sequence>
<evidence type="ECO:0000256" key="3">
    <source>
        <dbReference type="ARBA" id="ARBA00015407"/>
    </source>
</evidence>
<evidence type="ECO:0000313" key="7">
    <source>
        <dbReference type="EMBL" id="ETV94810.1"/>
    </source>
</evidence>
<dbReference type="AlphaFoldDB" id="A0A024TKZ3"/>
<dbReference type="SUPFAM" id="SSF69572">
    <property type="entry name" value="Activating enzymes of the ubiquitin-like proteins"/>
    <property type="match status" value="1"/>
</dbReference>
<evidence type="ECO:0000259" key="6">
    <source>
        <dbReference type="Pfam" id="PF00899"/>
    </source>
</evidence>
<dbReference type="STRING" id="157072.A0A024TKZ3"/>